<dbReference type="EMBL" id="JAGPXC010000014">
    <property type="protein sequence ID" value="KAH6640004.1"/>
    <property type="molecule type" value="Genomic_DNA"/>
</dbReference>
<dbReference type="InterPro" id="IPR057218">
    <property type="entry name" value="DUF7896"/>
</dbReference>
<feature type="region of interest" description="Disordered" evidence="2">
    <location>
        <begin position="565"/>
        <end position="590"/>
    </location>
</feature>
<feature type="region of interest" description="Disordered" evidence="2">
    <location>
        <begin position="40"/>
        <end position="59"/>
    </location>
</feature>
<feature type="region of interest" description="Disordered" evidence="2">
    <location>
        <begin position="351"/>
        <end position="419"/>
    </location>
</feature>
<evidence type="ECO:0000259" key="3">
    <source>
        <dbReference type="Pfam" id="PF25438"/>
    </source>
</evidence>
<accession>A0A9P8REW0</accession>
<feature type="compositionally biased region" description="Polar residues" evidence="2">
    <location>
        <begin position="351"/>
        <end position="367"/>
    </location>
</feature>
<feature type="region of interest" description="Disordered" evidence="2">
    <location>
        <begin position="65"/>
        <end position="167"/>
    </location>
</feature>
<evidence type="ECO:0000256" key="2">
    <source>
        <dbReference type="SAM" id="MobiDB-lite"/>
    </source>
</evidence>
<evidence type="ECO:0000313" key="4">
    <source>
        <dbReference type="EMBL" id="KAH6640004.1"/>
    </source>
</evidence>
<name>A0A9P8REW0_9PEZI</name>
<dbReference type="Proteomes" id="UP000758603">
    <property type="component" value="Unassembled WGS sequence"/>
</dbReference>
<keyword evidence="5" id="KW-1185">Reference proteome</keyword>
<feature type="domain" description="DUF7896" evidence="3">
    <location>
        <begin position="468"/>
        <end position="561"/>
    </location>
</feature>
<dbReference type="AlphaFoldDB" id="A0A9P8REW0"/>
<organism evidence="4 5">
    <name type="scientific">Truncatella angustata</name>
    <dbReference type="NCBI Taxonomy" id="152316"/>
    <lineage>
        <taxon>Eukaryota</taxon>
        <taxon>Fungi</taxon>
        <taxon>Dikarya</taxon>
        <taxon>Ascomycota</taxon>
        <taxon>Pezizomycotina</taxon>
        <taxon>Sordariomycetes</taxon>
        <taxon>Xylariomycetidae</taxon>
        <taxon>Amphisphaeriales</taxon>
        <taxon>Sporocadaceae</taxon>
        <taxon>Truncatella</taxon>
    </lineage>
</organism>
<protein>
    <recommendedName>
        <fullName evidence="3">DUF7896 domain-containing protein</fullName>
    </recommendedName>
</protein>
<dbReference type="PANTHER" id="PTHR42031:SF1">
    <property type="entry name" value="KEY LIME PATHOGENICITY PROTEIN"/>
    <property type="match status" value="1"/>
</dbReference>
<reference evidence="4" key="1">
    <citation type="journal article" date="2021" name="Nat. Commun.">
        <title>Genetic determinants of endophytism in the Arabidopsis root mycobiome.</title>
        <authorList>
            <person name="Mesny F."/>
            <person name="Miyauchi S."/>
            <person name="Thiergart T."/>
            <person name="Pickel B."/>
            <person name="Atanasova L."/>
            <person name="Karlsson M."/>
            <person name="Huettel B."/>
            <person name="Barry K.W."/>
            <person name="Haridas S."/>
            <person name="Chen C."/>
            <person name="Bauer D."/>
            <person name="Andreopoulos W."/>
            <person name="Pangilinan J."/>
            <person name="LaButti K."/>
            <person name="Riley R."/>
            <person name="Lipzen A."/>
            <person name="Clum A."/>
            <person name="Drula E."/>
            <person name="Henrissat B."/>
            <person name="Kohler A."/>
            <person name="Grigoriev I.V."/>
            <person name="Martin F.M."/>
            <person name="Hacquard S."/>
        </authorList>
    </citation>
    <scope>NUCLEOTIDE SEQUENCE</scope>
    <source>
        <strain evidence="4">MPI-SDFR-AT-0073</strain>
    </source>
</reference>
<keyword evidence="1" id="KW-0175">Coiled coil</keyword>
<dbReference type="RefSeq" id="XP_045951078.1">
    <property type="nucleotide sequence ID" value="XM_046095049.1"/>
</dbReference>
<feature type="coiled-coil region" evidence="1">
    <location>
        <begin position="7"/>
        <end position="34"/>
    </location>
</feature>
<proteinExistence type="predicted"/>
<dbReference type="Pfam" id="PF25438">
    <property type="entry name" value="DUF7896"/>
    <property type="match status" value="1"/>
</dbReference>
<sequence>MDTMSQNQSQDAKVQRLEEELRLREQQIYELQLQQSLSHQSPLQTSLSPAPSHVDVSSPLCNEFQLSGNSQFDQQDGTSRRKSIPRSIVIPHGALQGRHSLPITPHSAILPSQATKRPRTWSHQVLPTHQMQRSQSNLSTQSASPFVCNGPVTPPPKSNLSGQRPRNGPMLNYLNQEESVNSYPTSQPRMIRSQSTRTRPLSAMIGMPTVAESRLMDPETYFANFQQDYEDPGVSVLSTSMPTNQMHFNTDMPAWIASNASVCDSMTTGLTPNTAPMTRENSSLFDNQSVGGAMHMMQLGSYQGTDMSQLDSPLYSNLGSGQNSPLCNRAALSEEDLNGVGYSLNESFLSPSGQHASIGETPTSQEMSRSASNTSIKSTSSLSYRARETLRKQNERKTLLKPKPSADARDTDGLSNKKDGKAVISKAKYVRPRQPKVFCDKCTEHPDGFRGEHELRRHRDAKHPERGMVKKWICIDPTTRGLPINVAVVNPLDKCKACKAAKKYGAYYNAAAHLRRTHFKEKPSRAKKSNGGSRSDDDKRGGKGGGDWPPMQELKNWMKEVWVGRDESKTDSDEDNEEEGGSEPSAEMDIDLDNDISQPPIDYSMPQNATGNIMSGMNYASLYAAGQLPLDTNMMPLWSSHQLISSANFSDYSCSPMSPTFPYMTSSQVPQYGSVISSNDTVTPVLNNYEGMNNGGDFQLEGMYHQ</sequence>
<evidence type="ECO:0000256" key="1">
    <source>
        <dbReference type="SAM" id="Coils"/>
    </source>
</evidence>
<comment type="caution">
    <text evidence="4">The sequence shown here is derived from an EMBL/GenBank/DDBJ whole genome shotgun (WGS) entry which is preliminary data.</text>
</comment>
<feature type="compositionally biased region" description="Polar residues" evidence="2">
    <location>
        <begin position="65"/>
        <end position="77"/>
    </location>
</feature>
<feature type="compositionally biased region" description="Polar residues" evidence="2">
    <location>
        <begin position="110"/>
        <end position="144"/>
    </location>
</feature>
<feature type="compositionally biased region" description="Basic and acidic residues" evidence="2">
    <location>
        <begin position="385"/>
        <end position="419"/>
    </location>
</feature>
<gene>
    <name evidence="4" type="ORF">BKA67DRAFT_138786</name>
</gene>
<feature type="compositionally biased region" description="Low complexity" evidence="2">
    <location>
        <begin position="368"/>
        <end position="383"/>
    </location>
</feature>
<dbReference type="PANTHER" id="PTHR42031">
    <property type="entry name" value="KEY LIME PATHOGENICITY PROTEIN"/>
    <property type="match status" value="1"/>
</dbReference>
<dbReference type="OrthoDB" id="5377599at2759"/>
<evidence type="ECO:0000313" key="5">
    <source>
        <dbReference type="Proteomes" id="UP000758603"/>
    </source>
</evidence>
<dbReference type="GeneID" id="70123942"/>
<feature type="compositionally biased region" description="Acidic residues" evidence="2">
    <location>
        <begin position="572"/>
        <end position="590"/>
    </location>
</feature>
<feature type="region of interest" description="Disordered" evidence="2">
    <location>
        <begin position="518"/>
        <end position="552"/>
    </location>
</feature>